<evidence type="ECO:0000313" key="2">
    <source>
        <dbReference type="Proteomes" id="UP001569200"/>
    </source>
</evidence>
<dbReference type="Proteomes" id="UP001569200">
    <property type="component" value="Unassembled WGS sequence"/>
</dbReference>
<sequence length="85" mass="9506">MVEIIDAALTSRGAFTTSTSNTGKSMREKQHQTLKNLALVLGYNKIYTRLSARSATFYSLNEHGIYQSASNLIMDLSEKVAKKYQ</sequence>
<comment type="caution">
    <text evidence="1">The sequence shown here is derived from an EMBL/GenBank/DDBJ whole genome shotgun (WGS) entry which is preliminary data.</text>
</comment>
<accession>A0ABV4LUC2</accession>
<evidence type="ECO:0000313" key="1">
    <source>
        <dbReference type="EMBL" id="MEZ8182026.1"/>
    </source>
</evidence>
<keyword evidence="2" id="KW-1185">Reference proteome</keyword>
<protein>
    <submittedName>
        <fullName evidence="1">Uncharacterized protein</fullName>
    </submittedName>
</protein>
<gene>
    <name evidence="1" type="ORF">ACED33_15175</name>
</gene>
<organism evidence="1 2">
    <name type="scientific">Vibrio splendidus</name>
    <dbReference type="NCBI Taxonomy" id="29497"/>
    <lineage>
        <taxon>Bacteria</taxon>
        <taxon>Pseudomonadati</taxon>
        <taxon>Pseudomonadota</taxon>
        <taxon>Gammaproteobacteria</taxon>
        <taxon>Vibrionales</taxon>
        <taxon>Vibrionaceae</taxon>
        <taxon>Vibrio</taxon>
    </lineage>
</organism>
<proteinExistence type="predicted"/>
<dbReference type="EMBL" id="JBGOOW010000018">
    <property type="protein sequence ID" value="MEZ8182026.1"/>
    <property type="molecule type" value="Genomic_DNA"/>
</dbReference>
<reference evidence="1 2" key="1">
    <citation type="submission" date="2024-06" db="EMBL/GenBank/DDBJ databases">
        <authorList>
            <person name="Steensen K."/>
            <person name="Seneca J."/>
            <person name="Bartlau N."/>
            <person name="Yu A.X."/>
            <person name="Polz M.F."/>
        </authorList>
    </citation>
    <scope>NUCLEOTIDE SEQUENCE [LARGE SCALE GENOMIC DNA]</scope>
    <source>
        <strain evidence="1 2">1F145</strain>
    </source>
</reference>
<name>A0ABV4LUC2_VIBSP</name>
<dbReference type="RefSeq" id="WP_171310507.1">
    <property type="nucleotide sequence ID" value="NZ_JAKMXU010000002.1"/>
</dbReference>